<name>U2P8Y0_9BACT</name>
<dbReference type="AlphaFoldDB" id="U2P8Y0"/>
<sequence length="65" mass="7219">MDFLKAALWAAESSAFSRSKQCFQRAEAALLAAEGSAFEKRVACGRNQPRRRRRPKAVPPITICP</sequence>
<dbReference type="EMBL" id="AWEY01000007">
    <property type="protein sequence ID" value="ERK40164.1"/>
    <property type="molecule type" value="Genomic_DNA"/>
</dbReference>
<proteinExistence type="predicted"/>
<gene>
    <name evidence="2" type="ORF">HMPREF9135_0496</name>
</gene>
<organism evidence="2 3">
    <name type="scientific">Segatella baroniae F0067</name>
    <dbReference type="NCBI Taxonomy" id="1115809"/>
    <lineage>
        <taxon>Bacteria</taxon>
        <taxon>Pseudomonadati</taxon>
        <taxon>Bacteroidota</taxon>
        <taxon>Bacteroidia</taxon>
        <taxon>Bacteroidales</taxon>
        <taxon>Prevotellaceae</taxon>
        <taxon>Segatella</taxon>
    </lineage>
</organism>
<evidence type="ECO:0000256" key="1">
    <source>
        <dbReference type="SAM" id="MobiDB-lite"/>
    </source>
</evidence>
<accession>U2P8Y0</accession>
<comment type="caution">
    <text evidence="2">The sequence shown here is derived from an EMBL/GenBank/DDBJ whole genome shotgun (WGS) entry which is preliminary data.</text>
</comment>
<evidence type="ECO:0000313" key="3">
    <source>
        <dbReference type="Proteomes" id="UP000016648"/>
    </source>
</evidence>
<keyword evidence="3" id="KW-1185">Reference proteome</keyword>
<dbReference type="Proteomes" id="UP000016648">
    <property type="component" value="Unassembled WGS sequence"/>
</dbReference>
<evidence type="ECO:0000313" key="2">
    <source>
        <dbReference type="EMBL" id="ERK40164.1"/>
    </source>
</evidence>
<feature type="region of interest" description="Disordered" evidence="1">
    <location>
        <begin position="46"/>
        <end position="65"/>
    </location>
</feature>
<reference evidence="2 3" key="1">
    <citation type="submission" date="2013-08" db="EMBL/GenBank/DDBJ databases">
        <authorList>
            <person name="Durkin A.S."/>
            <person name="Haft D.R."/>
            <person name="McCorrison J."/>
            <person name="Torralba M."/>
            <person name="Gillis M."/>
            <person name="Haft D.H."/>
            <person name="Methe B."/>
            <person name="Sutton G."/>
            <person name="Nelson K.E."/>
        </authorList>
    </citation>
    <scope>NUCLEOTIDE SEQUENCE [LARGE SCALE GENOMIC DNA]</scope>
    <source>
        <strain evidence="2 3">F0067</strain>
    </source>
</reference>
<protein>
    <submittedName>
        <fullName evidence="2">Uncharacterized protein</fullName>
    </submittedName>
</protein>